<dbReference type="AlphaFoldDB" id="A0A1X7SPJ0"/>
<reference evidence="1" key="1">
    <citation type="submission" date="2017-05" db="UniProtKB">
        <authorList>
            <consortium name="EnsemblMetazoa"/>
        </authorList>
    </citation>
    <scope>IDENTIFICATION</scope>
</reference>
<evidence type="ECO:0000313" key="1">
    <source>
        <dbReference type="EnsemblMetazoa" id="Aqu2.1.03992_001"/>
    </source>
</evidence>
<sequence length="71" mass="7716">DTTNTIDPCKNNICCADVTLNTVLVSSDTCSKHSSQYYNNSITGNIPVTESKIDNSETYYVSSTPTTNFSP</sequence>
<protein>
    <submittedName>
        <fullName evidence="1">Uncharacterized protein</fullName>
    </submittedName>
</protein>
<organism evidence="1">
    <name type="scientific">Amphimedon queenslandica</name>
    <name type="common">Sponge</name>
    <dbReference type="NCBI Taxonomy" id="400682"/>
    <lineage>
        <taxon>Eukaryota</taxon>
        <taxon>Metazoa</taxon>
        <taxon>Porifera</taxon>
        <taxon>Demospongiae</taxon>
        <taxon>Heteroscleromorpha</taxon>
        <taxon>Haplosclerida</taxon>
        <taxon>Niphatidae</taxon>
        <taxon>Amphimedon</taxon>
    </lineage>
</organism>
<dbReference type="InParanoid" id="A0A1X7SPJ0"/>
<proteinExistence type="predicted"/>
<name>A0A1X7SPJ0_AMPQE</name>
<accession>A0A1X7SPJ0</accession>
<dbReference type="EnsemblMetazoa" id="Aqu2.1.03992_001">
    <property type="protein sequence ID" value="Aqu2.1.03992_001"/>
    <property type="gene ID" value="Aqu2.1.03992"/>
</dbReference>